<evidence type="ECO:0000313" key="3">
    <source>
        <dbReference type="Proteomes" id="UP001589532"/>
    </source>
</evidence>
<dbReference type="Gene3D" id="3.90.79.10">
    <property type="entry name" value="Nucleoside Triphosphate Pyrophosphohydrolase"/>
    <property type="match status" value="1"/>
</dbReference>
<evidence type="ECO:0000259" key="1">
    <source>
        <dbReference type="PROSITE" id="PS51462"/>
    </source>
</evidence>
<dbReference type="RefSeq" id="WP_345002013.1">
    <property type="nucleotide sequence ID" value="NZ_BAAAXV010000009.1"/>
</dbReference>
<reference evidence="2 3" key="1">
    <citation type="submission" date="2024-09" db="EMBL/GenBank/DDBJ databases">
        <authorList>
            <person name="Sun Q."/>
            <person name="Mori K."/>
        </authorList>
    </citation>
    <scope>NUCLEOTIDE SEQUENCE [LARGE SCALE GENOMIC DNA]</scope>
    <source>
        <strain evidence="2 3">JCM 3143</strain>
    </source>
</reference>
<keyword evidence="2" id="KW-0378">Hydrolase</keyword>
<dbReference type="PROSITE" id="PS51462">
    <property type="entry name" value="NUDIX"/>
    <property type="match status" value="1"/>
</dbReference>
<name>A0ABV5RRH5_9ACTN</name>
<organism evidence="2 3">
    <name type="scientific">Nonomuraea helvata</name>
    <dbReference type="NCBI Taxonomy" id="37484"/>
    <lineage>
        <taxon>Bacteria</taxon>
        <taxon>Bacillati</taxon>
        <taxon>Actinomycetota</taxon>
        <taxon>Actinomycetes</taxon>
        <taxon>Streptosporangiales</taxon>
        <taxon>Streptosporangiaceae</taxon>
        <taxon>Nonomuraea</taxon>
    </lineage>
</organism>
<keyword evidence="3" id="KW-1185">Reference proteome</keyword>
<accession>A0ABV5RRH5</accession>
<dbReference type="InterPro" id="IPR000086">
    <property type="entry name" value="NUDIX_hydrolase_dom"/>
</dbReference>
<evidence type="ECO:0000313" key="2">
    <source>
        <dbReference type="EMBL" id="MFB9622009.1"/>
    </source>
</evidence>
<sequence length="172" mass="19329">MTPIVPARDGERMLTHSNGQDWLVSWHPVDDPQEGKAHGAAGICVTAANEMVLISHDGEHWGFPAGRPEGTETIEETLRREMLEEACVTVIGSRLLGYSRSECVRGRELGLVLIRSYWRAEVRLQEWEPEFEIRHRRVVPESEAKKYVRDPDLAATRVSFRALDEAVAGDGP</sequence>
<dbReference type="GO" id="GO:0016787">
    <property type="term" value="F:hydrolase activity"/>
    <property type="evidence" value="ECO:0007669"/>
    <property type="project" value="UniProtKB-KW"/>
</dbReference>
<protein>
    <submittedName>
        <fullName evidence="2">NUDIX hydrolase</fullName>
    </submittedName>
</protein>
<dbReference type="EMBL" id="JBHMBW010000002">
    <property type="protein sequence ID" value="MFB9622009.1"/>
    <property type="molecule type" value="Genomic_DNA"/>
</dbReference>
<proteinExistence type="predicted"/>
<feature type="domain" description="Nudix hydrolase" evidence="1">
    <location>
        <begin position="36"/>
        <end position="161"/>
    </location>
</feature>
<dbReference type="Proteomes" id="UP001589532">
    <property type="component" value="Unassembled WGS sequence"/>
</dbReference>
<dbReference type="Pfam" id="PF00293">
    <property type="entry name" value="NUDIX"/>
    <property type="match status" value="1"/>
</dbReference>
<gene>
    <name evidence="2" type="ORF">ACFFSA_02850</name>
</gene>
<dbReference type="SUPFAM" id="SSF55811">
    <property type="entry name" value="Nudix"/>
    <property type="match status" value="1"/>
</dbReference>
<dbReference type="InterPro" id="IPR015797">
    <property type="entry name" value="NUDIX_hydrolase-like_dom_sf"/>
</dbReference>
<comment type="caution">
    <text evidence="2">The sequence shown here is derived from an EMBL/GenBank/DDBJ whole genome shotgun (WGS) entry which is preliminary data.</text>
</comment>